<dbReference type="AlphaFoldDB" id="A0AAV9NVW0"/>
<dbReference type="InterPro" id="IPR003382">
    <property type="entry name" value="Flavoprotein"/>
</dbReference>
<dbReference type="EMBL" id="JAVRRT010000023">
    <property type="protein sequence ID" value="KAK5163731.1"/>
    <property type="molecule type" value="Genomic_DNA"/>
</dbReference>
<dbReference type="PROSITE" id="PS51257">
    <property type="entry name" value="PROKAR_LIPOPROTEIN"/>
    <property type="match status" value="1"/>
</dbReference>
<keyword evidence="3" id="KW-0812">Transmembrane</keyword>
<dbReference type="Gene3D" id="3.40.50.1950">
    <property type="entry name" value="Flavin prenyltransferase-like"/>
    <property type="match status" value="1"/>
</dbReference>
<dbReference type="PANTHER" id="PTHR14359:SF6">
    <property type="entry name" value="PHOSPHOPANTOTHENOYLCYSTEINE DECARBOXYLASE"/>
    <property type="match status" value="1"/>
</dbReference>
<reference evidence="5 6" key="1">
    <citation type="submission" date="2023-08" db="EMBL/GenBank/DDBJ databases">
        <title>Black Yeasts Isolated from many extreme environments.</title>
        <authorList>
            <person name="Coleine C."/>
            <person name="Stajich J.E."/>
            <person name="Selbmann L."/>
        </authorList>
    </citation>
    <scope>NUCLEOTIDE SEQUENCE [LARGE SCALE GENOMIC DNA]</scope>
    <source>
        <strain evidence="5 6">CCFEE 5935</strain>
    </source>
</reference>
<evidence type="ECO:0000256" key="3">
    <source>
        <dbReference type="SAM" id="Phobius"/>
    </source>
</evidence>
<evidence type="ECO:0000313" key="5">
    <source>
        <dbReference type="EMBL" id="KAK5163731.1"/>
    </source>
</evidence>
<organism evidence="5 6">
    <name type="scientific">Saxophila tyrrhenica</name>
    <dbReference type="NCBI Taxonomy" id="1690608"/>
    <lineage>
        <taxon>Eukaryota</taxon>
        <taxon>Fungi</taxon>
        <taxon>Dikarya</taxon>
        <taxon>Ascomycota</taxon>
        <taxon>Pezizomycotina</taxon>
        <taxon>Dothideomycetes</taxon>
        <taxon>Dothideomycetidae</taxon>
        <taxon>Mycosphaerellales</taxon>
        <taxon>Extremaceae</taxon>
        <taxon>Saxophila</taxon>
    </lineage>
</organism>
<proteinExistence type="inferred from homology"/>
<keyword evidence="1" id="KW-0173">Coenzyme A biosynthesis</keyword>
<keyword evidence="3" id="KW-0472">Membrane</keyword>
<comment type="similarity">
    <text evidence="2">Belongs to the HFCD (homooligomeric flavin containing Cys decarboxylase) superfamily.</text>
</comment>
<comment type="caution">
    <text evidence="5">The sequence shown here is derived from an EMBL/GenBank/DDBJ whole genome shotgun (WGS) entry which is preliminary data.</text>
</comment>
<evidence type="ECO:0000256" key="2">
    <source>
        <dbReference type="ARBA" id="ARBA00038350"/>
    </source>
</evidence>
<dbReference type="GO" id="GO:0004633">
    <property type="term" value="F:phosphopantothenoylcysteine decarboxylase activity"/>
    <property type="evidence" value="ECO:0007669"/>
    <property type="project" value="TreeGrafter"/>
</dbReference>
<dbReference type="PANTHER" id="PTHR14359">
    <property type="entry name" value="HOMO-OLIGOMERIC FLAVIN CONTAINING CYS DECARBOXYLASE FAMILY"/>
    <property type="match status" value="1"/>
</dbReference>
<dbReference type="GO" id="GO:0010181">
    <property type="term" value="F:FMN binding"/>
    <property type="evidence" value="ECO:0007669"/>
    <property type="project" value="TreeGrafter"/>
</dbReference>
<dbReference type="InterPro" id="IPR036551">
    <property type="entry name" value="Flavin_trans-like"/>
</dbReference>
<gene>
    <name evidence="5" type="ORF">LTR77_010404</name>
</gene>
<dbReference type="RefSeq" id="XP_064654133.1">
    <property type="nucleotide sequence ID" value="XM_064807624.1"/>
</dbReference>
<name>A0AAV9NVW0_9PEZI</name>
<feature type="domain" description="Flavoprotein" evidence="4">
    <location>
        <begin position="77"/>
        <end position="292"/>
    </location>
</feature>
<dbReference type="Pfam" id="PF02441">
    <property type="entry name" value="Flavoprotein"/>
    <property type="match status" value="1"/>
</dbReference>
<dbReference type="Proteomes" id="UP001337655">
    <property type="component" value="Unassembled WGS sequence"/>
</dbReference>
<dbReference type="GO" id="GO:0015937">
    <property type="term" value="P:coenzyme A biosynthetic process"/>
    <property type="evidence" value="ECO:0007669"/>
    <property type="project" value="UniProtKB-KW"/>
</dbReference>
<keyword evidence="3" id="KW-1133">Transmembrane helix</keyword>
<protein>
    <recommendedName>
        <fullName evidence="4">Flavoprotein domain-containing protein</fullName>
    </recommendedName>
</protein>
<evidence type="ECO:0000313" key="6">
    <source>
        <dbReference type="Proteomes" id="UP001337655"/>
    </source>
</evidence>
<sequence length="311" mass="34175">MDGKTTTMLPSWETVGTAVLLIFSCTLIYGTFHLFSLIPRTEPGIRGLQDERRSEAQLDRPAPPLKASNHVHDGKYHLLLAATGSVATIKIPNILSALAKYKNLSIRVLLSDSAAEFLQGQAGEQPGLQEITKIKNVEAIYRDEDEWRKPWVRGDSILHIELRRWADLMVIAPLSANSLAKLALGFSDNMVSSVARAWDTTGLIDGLREGVQLAPTENGEAKKVIMVAPSMNTAMWNHPATKRHLDVMADDWNVGNGGWFEILQPIDKGLACGDTGGGAMKEWKEIVAAVEAKFPGLREREQDVKMNGVVK</sequence>
<feature type="transmembrane region" description="Helical" evidence="3">
    <location>
        <begin position="15"/>
        <end position="38"/>
    </location>
</feature>
<dbReference type="SUPFAM" id="SSF52507">
    <property type="entry name" value="Homo-oligomeric flavin-containing Cys decarboxylases, HFCD"/>
    <property type="match status" value="1"/>
</dbReference>
<accession>A0AAV9NVW0</accession>
<evidence type="ECO:0000259" key="4">
    <source>
        <dbReference type="Pfam" id="PF02441"/>
    </source>
</evidence>
<keyword evidence="6" id="KW-1185">Reference proteome</keyword>
<dbReference type="GeneID" id="89931732"/>
<evidence type="ECO:0000256" key="1">
    <source>
        <dbReference type="ARBA" id="ARBA00022993"/>
    </source>
</evidence>
<dbReference type="GO" id="GO:0071513">
    <property type="term" value="C:phosphopantothenoylcysteine decarboxylase complex"/>
    <property type="evidence" value="ECO:0007669"/>
    <property type="project" value="TreeGrafter"/>
</dbReference>